<reference evidence="1 2" key="1">
    <citation type="journal article" date="2013" name="Appl. Environ. Microbiol.">
        <title>Genome analysis suggests that the soil oligotrophic bacterium Agromonas oligotrophica (Bradyrhizobium oligotrophicum) is a nitrogen-fixing symbiont of Aeschynomene indica.</title>
        <authorList>
            <person name="Okubo T."/>
            <person name="Fukushima S."/>
            <person name="Itakura M."/>
            <person name="Oshima K."/>
            <person name="Longtonglang A."/>
            <person name="Teaumroong N."/>
            <person name="Mitsui H."/>
            <person name="Hattori M."/>
            <person name="Hattori R."/>
            <person name="Hattori T."/>
            <person name="Minamisawa K."/>
        </authorList>
    </citation>
    <scope>NUCLEOTIDE SEQUENCE [LARGE SCALE GENOMIC DNA]</scope>
    <source>
        <strain evidence="1 2">S58</strain>
    </source>
</reference>
<keyword evidence="2" id="KW-1185">Reference proteome</keyword>
<dbReference type="AlphaFoldDB" id="M4Z7Y1"/>
<dbReference type="Proteomes" id="UP000011841">
    <property type="component" value="Chromosome"/>
</dbReference>
<evidence type="ECO:0000313" key="1">
    <source>
        <dbReference type="EMBL" id="BAM89477.1"/>
    </source>
</evidence>
<proteinExistence type="predicted"/>
<gene>
    <name evidence="1" type="ORF">S58_34840</name>
</gene>
<dbReference type="KEGG" id="aol:S58_34840"/>
<name>M4Z7Y1_9BRAD</name>
<protein>
    <submittedName>
        <fullName evidence="1">Uncharacterized protein</fullName>
    </submittedName>
</protein>
<accession>M4Z7Y1</accession>
<dbReference type="EMBL" id="AP012603">
    <property type="protein sequence ID" value="BAM89477.1"/>
    <property type="molecule type" value="Genomic_DNA"/>
</dbReference>
<dbReference type="HOGENOM" id="CLU_2258340_0_0_5"/>
<evidence type="ECO:0000313" key="2">
    <source>
        <dbReference type="Proteomes" id="UP000011841"/>
    </source>
</evidence>
<organism evidence="1 2">
    <name type="scientific">Bradyrhizobium oligotrophicum S58</name>
    <dbReference type="NCBI Taxonomy" id="1245469"/>
    <lineage>
        <taxon>Bacteria</taxon>
        <taxon>Pseudomonadati</taxon>
        <taxon>Pseudomonadota</taxon>
        <taxon>Alphaproteobacteria</taxon>
        <taxon>Hyphomicrobiales</taxon>
        <taxon>Nitrobacteraceae</taxon>
        <taxon>Bradyrhizobium</taxon>
    </lineage>
</organism>
<sequence length="103" mass="12249">MAHLFDCQSKPRTETGLFIQEGRARDRSCASCLKYSDYRLCGVERVFYVSAHLSKLLPNKIDLAHSRRDARSLVAEHDPRRSDRRDARKHRKRLQYYVKELWI</sequence>